<accession>A0ABX1HP07</accession>
<protein>
    <recommendedName>
        <fullName evidence="4">Lycopene cyclase domain-containing protein</fullName>
    </recommendedName>
</protein>
<feature type="transmembrane region" description="Helical" evidence="1">
    <location>
        <begin position="6"/>
        <end position="27"/>
    </location>
</feature>
<dbReference type="Proteomes" id="UP000717634">
    <property type="component" value="Unassembled WGS sequence"/>
</dbReference>
<sequence>MTNLTLGMFVVPTIALTVTGVLSAYFARKAPDRRAFKRFIGLALGLAFALNFIWELSHCLLYEGCGYDPLHVGFLALASAADAIMAALLYLALALVYQDGLWVRQMTWVRAVWLVMIGGAGAALTEVVHLAAGNWVYTDRMPLIPGLGVGLSPVLQFAVLPLLIYSLSFYLTVSRSPTAARAAHPEAT</sequence>
<keyword evidence="1" id="KW-0472">Membrane</keyword>
<evidence type="ECO:0000313" key="2">
    <source>
        <dbReference type="EMBL" id="NKI91925.1"/>
    </source>
</evidence>
<evidence type="ECO:0008006" key="4">
    <source>
        <dbReference type="Google" id="ProtNLM"/>
    </source>
</evidence>
<evidence type="ECO:0000256" key="1">
    <source>
        <dbReference type="SAM" id="Phobius"/>
    </source>
</evidence>
<name>A0ABX1HP07_9BACT</name>
<keyword evidence="1" id="KW-1133">Transmembrane helix</keyword>
<feature type="transmembrane region" description="Helical" evidence="1">
    <location>
        <begin position="151"/>
        <end position="171"/>
    </location>
</feature>
<comment type="caution">
    <text evidence="2">The sequence shown here is derived from an EMBL/GenBank/DDBJ whole genome shotgun (WGS) entry which is preliminary data.</text>
</comment>
<proteinExistence type="predicted"/>
<keyword evidence="1" id="KW-0812">Transmembrane</keyword>
<gene>
    <name evidence="2" type="ORF">HBN54_004548</name>
</gene>
<feature type="transmembrane region" description="Helical" evidence="1">
    <location>
        <begin position="74"/>
        <end position="96"/>
    </location>
</feature>
<dbReference type="EMBL" id="JAAVTK010000026">
    <property type="protein sequence ID" value="NKI91925.1"/>
    <property type="molecule type" value="Genomic_DNA"/>
</dbReference>
<evidence type="ECO:0000313" key="3">
    <source>
        <dbReference type="Proteomes" id="UP000717634"/>
    </source>
</evidence>
<feature type="transmembrane region" description="Helical" evidence="1">
    <location>
        <begin position="108"/>
        <end position="131"/>
    </location>
</feature>
<feature type="transmembrane region" description="Helical" evidence="1">
    <location>
        <begin position="39"/>
        <end position="54"/>
    </location>
</feature>
<organism evidence="2 3">
    <name type="scientific">Hymenobacter artigasi</name>
    <dbReference type="NCBI Taxonomy" id="2719616"/>
    <lineage>
        <taxon>Bacteria</taxon>
        <taxon>Pseudomonadati</taxon>
        <taxon>Bacteroidota</taxon>
        <taxon>Cytophagia</taxon>
        <taxon>Cytophagales</taxon>
        <taxon>Hymenobacteraceae</taxon>
        <taxon>Hymenobacter</taxon>
    </lineage>
</organism>
<reference evidence="2 3" key="1">
    <citation type="submission" date="2020-03" db="EMBL/GenBank/DDBJ databases">
        <title>Genomic Encyclopedia of Type Strains, Phase IV (KMG-V): Genome sequencing to study the core and pangenomes of soil and plant-associated prokaryotes.</title>
        <authorList>
            <person name="Whitman W."/>
        </authorList>
    </citation>
    <scope>NUCLEOTIDE SEQUENCE [LARGE SCALE GENOMIC DNA]</scope>
    <source>
        <strain evidence="2 3">1B</strain>
    </source>
</reference>
<dbReference type="RefSeq" id="WP_168675469.1">
    <property type="nucleotide sequence ID" value="NZ_JAAVTK010000026.1"/>
</dbReference>
<keyword evidence="3" id="KW-1185">Reference proteome</keyword>